<accession>A0A9P7UPZ0</accession>
<evidence type="ECO:0000256" key="2">
    <source>
        <dbReference type="SAM" id="MobiDB-lite"/>
    </source>
</evidence>
<dbReference type="InterPro" id="IPR009772">
    <property type="entry name" value="CDC123"/>
</dbReference>
<evidence type="ECO:0008006" key="5">
    <source>
        <dbReference type="Google" id="ProtNLM"/>
    </source>
</evidence>
<comment type="caution">
    <text evidence="3">The sequence shown here is derived from an EMBL/GenBank/DDBJ whole genome shotgun (WGS) entry which is preliminary data.</text>
</comment>
<organism evidence="3 4">
    <name type="scientific">Marasmius oreades</name>
    <name type="common">fairy-ring Marasmius</name>
    <dbReference type="NCBI Taxonomy" id="181124"/>
    <lineage>
        <taxon>Eukaryota</taxon>
        <taxon>Fungi</taxon>
        <taxon>Dikarya</taxon>
        <taxon>Basidiomycota</taxon>
        <taxon>Agaricomycotina</taxon>
        <taxon>Agaricomycetes</taxon>
        <taxon>Agaricomycetidae</taxon>
        <taxon>Agaricales</taxon>
        <taxon>Marasmiineae</taxon>
        <taxon>Marasmiaceae</taxon>
        <taxon>Marasmius</taxon>
    </lineage>
</organism>
<comment type="similarity">
    <text evidence="1">Belongs to the CDC123 family.</text>
</comment>
<reference evidence="3" key="1">
    <citation type="journal article" date="2021" name="Genome Biol. Evol.">
        <title>The assembled and annotated genome of the fairy-ring fungus Marasmius oreades.</title>
        <authorList>
            <person name="Hiltunen M."/>
            <person name="Ament-Velasquez S.L."/>
            <person name="Johannesson H."/>
        </authorList>
    </citation>
    <scope>NUCLEOTIDE SEQUENCE</scope>
    <source>
        <strain evidence="3">03SP1</strain>
    </source>
</reference>
<evidence type="ECO:0000313" key="3">
    <source>
        <dbReference type="EMBL" id="KAG7088486.1"/>
    </source>
</evidence>
<dbReference type="PANTHER" id="PTHR15323:SF6">
    <property type="entry name" value="CELL DIVISION CYCLE PROTEIN 123 HOMOLOG"/>
    <property type="match status" value="1"/>
</dbReference>
<name>A0A9P7UPZ0_9AGAR</name>
<dbReference type="Proteomes" id="UP001049176">
    <property type="component" value="Chromosome 8"/>
</dbReference>
<evidence type="ECO:0000256" key="1">
    <source>
        <dbReference type="ARBA" id="ARBA00011047"/>
    </source>
</evidence>
<dbReference type="KEGG" id="more:E1B28_012474"/>
<sequence length="390" mass="44701">MAGFERSPRSPEAVPTVDADGTQPEIWGWCIQGIGQGSNVGISFVSSTMALTSFSKSYILDFQFSSWYPKFRHISIKSTIIKPLTQDFCNYLNADGIFVPKGSEPESPGLENDDEEAESDDEDENKQYSFPELDAKVRECIAEYGAVFPKLNFSSPKDANWILPASAPLKCTSPADVYMLLKSSDFINHDLDPELVFEGCEESPSWERETYELELVLRKWYYMERNREMRCFVRNNQLIAICQRDNNYYDFLNEDETKKQISTAIEEFWGSKIKPVWTSSNDYIFDVLLTRDLRRAHIVDFNPFVTRTDPLLFTYKELQALMVRSQEGPVFRVIDSRSHPTANVNSPANQHNMVPYEALTMSSGRNIQDFSGLWEQSIVESMNSNDDGDR</sequence>
<feature type="compositionally biased region" description="Acidic residues" evidence="2">
    <location>
        <begin position="111"/>
        <end position="124"/>
    </location>
</feature>
<dbReference type="Pfam" id="PF07065">
    <property type="entry name" value="D123"/>
    <property type="match status" value="1"/>
</dbReference>
<protein>
    <recommendedName>
        <fullName evidence="5">Cell division cycle protein 123</fullName>
    </recommendedName>
</protein>
<dbReference type="RefSeq" id="XP_043004957.1">
    <property type="nucleotide sequence ID" value="XM_043157590.1"/>
</dbReference>
<dbReference type="PANTHER" id="PTHR15323">
    <property type="entry name" value="D123 PROTEIN"/>
    <property type="match status" value="1"/>
</dbReference>
<gene>
    <name evidence="3" type="ORF">E1B28_012474</name>
</gene>
<feature type="region of interest" description="Disordered" evidence="2">
    <location>
        <begin position="1"/>
        <end position="21"/>
    </location>
</feature>
<feature type="region of interest" description="Disordered" evidence="2">
    <location>
        <begin position="102"/>
        <end position="127"/>
    </location>
</feature>
<proteinExistence type="inferred from homology"/>
<dbReference type="GO" id="GO:0005737">
    <property type="term" value="C:cytoplasm"/>
    <property type="evidence" value="ECO:0007669"/>
    <property type="project" value="TreeGrafter"/>
</dbReference>
<evidence type="ECO:0000313" key="4">
    <source>
        <dbReference type="Proteomes" id="UP001049176"/>
    </source>
</evidence>
<dbReference type="EMBL" id="CM032188">
    <property type="protein sequence ID" value="KAG7088486.1"/>
    <property type="molecule type" value="Genomic_DNA"/>
</dbReference>
<dbReference type="GeneID" id="66081549"/>
<keyword evidence="4" id="KW-1185">Reference proteome</keyword>
<dbReference type="OrthoDB" id="360540at2759"/>
<dbReference type="AlphaFoldDB" id="A0A9P7UPZ0"/>